<comment type="caution">
    <text evidence="5">The sequence shown here is derived from an EMBL/GenBank/DDBJ whole genome shotgun (WGS) entry which is preliminary data.</text>
</comment>
<dbReference type="EMBL" id="JACXVP010000010">
    <property type="protein sequence ID" value="KAG5581023.1"/>
    <property type="molecule type" value="Genomic_DNA"/>
</dbReference>
<dbReference type="Pfam" id="PF02902">
    <property type="entry name" value="Peptidase_C48"/>
    <property type="match status" value="1"/>
</dbReference>
<evidence type="ECO:0000259" key="4">
    <source>
        <dbReference type="Pfam" id="PF02902"/>
    </source>
</evidence>
<evidence type="ECO:0000313" key="5">
    <source>
        <dbReference type="EMBL" id="KAG5581023.1"/>
    </source>
</evidence>
<dbReference type="AlphaFoldDB" id="A0A9J5X039"/>
<evidence type="ECO:0000256" key="3">
    <source>
        <dbReference type="ARBA" id="ARBA00022801"/>
    </source>
</evidence>
<gene>
    <name evidence="5" type="ORF">H5410_051650</name>
</gene>
<keyword evidence="3" id="KW-0378">Hydrolase</keyword>
<proteinExistence type="inferred from homology"/>
<name>A0A9J5X039_SOLCO</name>
<comment type="similarity">
    <text evidence="1">Belongs to the peptidase C48 family.</text>
</comment>
<dbReference type="GO" id="GO:0006508">
    <property type="term" value="P:proteolysis"/>
    <property type="evidence" value="ECO:0007669"/>
    <property type="project" value="UniProtKB-KW"/>
</dbReference>
<keyword evidence="2" id="KW-0645">Protease</keyword>
<dbReference type="InterPro" id="IPR038765">
    <property type="entry name" value="Papain-like_cys_pep_sf"/>
</dbReference>
<sequence length="170" mass="19841">MSEEATIVSCRNFTQLINEFEWDEDMTNYVRGIRPYPGGMYWISAKRLLAVMNINKAHFVTLEILLHEGRMNVYDCLLMDMEHAKFLTFIQPVFELLPKLLKQSGIMKHLPDKFLNEPWEFKGRLEPMVTNDSKATCASYSLAFIKHLITRTTIQPLKTLLCDNAVHRMQ</sequence>
<protein>
    <recommendedName>
        <fullName evidence="4">Ubiquitin-like protease family profile domain-containing protein</fullName>
    </recommendedName>
</protein>
<dbReference type="Proteomes" id="UP000824120">
    <property type="component" value="Chromosome 10"/>
</dbReference>
<reference evidence="5 6" key="1">
    <citation type="submission" date="2020-09" db="EMBL/GenBank/DDBJ databases">
        <title>De no assembly of potato wild relative species, Solanum commersonii.</title>
        <authorList>
            <person name="Cho K."/>
        </authorList>
    </citation>
    <scope>NUCLEOTIDE SEQUENCE [LARGE SCALE GENOMIC DNA]</scope>
    <source>
        <strain evidence="5">LZ3.2</strain>
        <tissue evidence="5">Leaf</tissue>
    </source>
</reference>
<dbReference type="InterPro" id="IPR003653">
    <property type="entry name" value="Peptidase_C48_C"/>
</dbReference>
<accession>A0A9J5X039</accession>
<evidence type="ECO:0000256" key="2">
    <source>
        <dbReference type="ARBA" id="ARBA00022670"/>
    </source>
</evidence>
<keyword evidence="6" id="KW-1185">Reference proteome</keyword>
<dbReference type="SUPFAM" id="SSF54001">
    <property type="entry name" value="Cysteine proteinases"/>
    <property type="match status" value="1"/>
</dbReference>
<dbReference type="GO" id="GO:0008234">
    <property type="term" value="F:cysteine-type peptidase activity"/>
    <property type="evidence" value="ECO:0007669"/>
    <property type="project" value="InterPro"/>
</dbReference>
<organism evidence="5 6">
    <name type="scientific">Solanum commersonii</name>
    <name type="common">Commerson's wild potato</name>
    <name type="synonym">Commerson's nightshade</name>
    <dbReference type="NCBI Taxonomy" id="4109"/>
    <lineage>
        <taxon>Eukaryota</taxon>
        <taxon>Viridiplantae</taxon>
        <taxon>Streptophyta</taxon>
        <taxon>Embryophyta</taxon>
        <taxon>Tracheophyta</taxon>
        <taxon>Spermatophyta</taxon>
        <taxon>Magnoliopsida</taxon>
        <taxon>eudicotyledons</taxon>
        <taxon>Gunneridae</taxon>
        <taxon>Pentapetalae</taxon>
        <taxon>asterids</taxon>
        <taxon>lamiids</taxon>
        <taxon>Solanales</taxon>
        <taxon>Solanaceae</taxon>
        <taxon>Solanoideae</taxon>
        <taxon>Solaneae</taxon>
        <taxon>Solanum</taxon>
    </lineage>
</organism>
<evidence type="ECO:0000256" key="1">
    <source>
        <dbReference type="ARBA" id="ARBA00005234"/>
    </source>
</evidence>
<feature type="domain" description="Ubiquitin-like protease family profile" evidence="4">
    <location>
        <begin position="18"/>
        <end position="169"/>
    </location>
</feature>
<dbReference type="OrthoDB" id="1306045at2759"/>
<evidence type="ECO:0000313" key="6">
    <source>
        <dbReference type="Proteomes" id="UP000824120"/>
    </source>
</evidence>